<comment type="cofactor">
    <cofactor evidence="1">
        <name>Mn(2+)</name>
        <dbReference type="ChEBI" id="CHEBI:29035"/>
    </cofactor>
</comment>
<dbReference type="Gene3D" id="3.60.21.10">
    <property type="match status" value="1"/>
</dbReference>
<keyword evidence="3 8" id="KW-0378">Hydrolase</keyword>
<dbReference type="InterPro" id="IPR029052">
    <property type="entry name" value="Metallo-depent_PP-like"/>
</dbReference>
<dbReference type="AlphaFoldDB" id="A0A0N5B5P7"/>
<dbReference type="GO" id="GO:0046872">
    <property type="term" value="F:metal ion binding"/>
    <property type="evidence" value="ECO:0007669"/>
    <property type="project" value="UniProtKB-KW"/>
</dbReference>
<dbReference type="CDD" id="cd00144">
    <property type="entry name" value="MPP_PPP_family"/>
    <property type="match status" value="1"/>
</dbReference>
<keyword evidence="5" id="KW-0464">Manganese</keyword>
<protein>
    <recommendedName>
        <fullName evidence="8">Serine/threonine-protein phosphatase</fullName>
        <ecNumber evidence="8">3.1.3.16</ecNumber>
    </recommendedName>
</protein>
<evidence type="ECO:0000256" key="3">
    <source>
        <dbReference type="ARBA" id="ARBA00022801"/>
    </source>
</evidence>
<dbReference type="GO" id="GO:0005737">
    <property type="term" value="C:cytoplasm"/>
    <property type="evidence" value="ECO:0007669"/>
    <property type="project" value="TreeGrafter"/>
</dbReference>
<evidence type="ECO:0000313" key="12">
    <source>
        <dbReference type="WBParaSite" id="SPAL_0000139300.1"/>
    </source>
</evidence>
<dbReference type="Pfam" id="PF00149">
    <property type="entry name" value="Metallophos"/>
    <property type="match status" value="1"/>
</dbReference>
<dbReference type="PANTHER" id="PTHR11668">
    <property type="entry name" value="SERINE/THREONINE PROTEIN PHOSPHATASE"/>
    <property type="match status" value="1"/>
</dbReference>
<feature type="region of interest" description="Disordered" evidence="9">
    <location>
        <begin position="100"/>
        <end position="119"/>
    </location>
</feature>
<comment type="similarity">
    <text evidence="8">Belongs to the PPP phosphatase family.</text>
</comment>
<feature type="compositionally biased region" description="Basic and acidic residues" evidence="9">
    <location>
        <begin position="26"/>
        <end position="36"/>
    </location>
</feature>
<dbReference type="PRINTS" id="PR00114">
    <property type="entry name" value="STPHPHTASE"/>
</dbReference>
<dbReference type="STRING" id="174720.A0A0N5B5P7"/>
<feature type="region of interest" description="Disordered" evidence="9">
    <location>
        <begin position="57"/>
        <end position="92"/>
    </location>
</feature>
<dbReference type="GO" id="GO:0005634">
    <property type="term" value="C:nucleus"/>
    <property type="evidence" value="ECO:0007669"/>
    <property type="project" value="TreeGrafter"/>
</dbReference>
<evidence type="ECO:0000259" key="10">
    <source>
        <dbReference type="PROSITE" id="PS00125"/>
    </source>
</evidence>
<evidence type="ECO:0000256" key="6">
    <source>
        <dbReference type="ARBA" id="ARBA00047761"/>
    </source>
</evidence>
<comment type="catalytic activity">
    <reaction evidence="7 8">
        <text>O-phospho-L-threonyl-[protein] + H2O = L-threonyl-[protein] + phosphate</text>
        <dbReference type="Rhea" id="RHEA:47004"/>
        <dbReference type="Rhea" id="RHEA-COMP:11060"/>
        <dbReference type="Rhea" id="RHEA-COMP:11605"/>
        <dbReference type="ChEBI" id="CHEBI:15377"/>
        <dbReference type="ChEBI" id="CHEBI:30013"/>
        <dbReference type="ChEBI" id="CHEBI:43474"/>
        <dbReference type="ChEBI" id="CHEBI:61977"/>
        <dbReference type="EC" id="3.1.3.16"/>
    </reaction>
</comment>
<dbReference type="InterPro" id="IPR006186">
    <property type="entry name" value="Ser/Thr-sp_prot-phosphatase"/>
</dbReference>
<proteinExistence type="inferred from homology"/>
<dbReference type="GO" id="GO:0004722">
    <property type="term" value="F:protein serine/threonine phosphatase activity"/>
    <property type="evidence" value="ECO:0007669"/>
    <property type="project" value="UniProtKB-EC"/>
</dbReference>
<dbReference type="EC" id="3.1.3.16" evidence="8"/>
<sequence>MGNRKIIKERLKKKKKRSFSNMSKVHSTEGQDNEKFKIKKYSLNLLHKLSDTFRLPKKKKSSLEDGDESSESSANLSVTQQKEDKSSMQNVSFNESVISRKNSISNTKNEPNNRSNSISEMYLVGNESEYKRQMKNYINNLASCSNENLSLHKWLSMVAKIFILLEKYFTSINTANIFNFDSAFLKLFPVDVIQSIVHKVISITNEEPILLELSTTPKDIVVVSDIHGSILDLIKVLMDNGFPDSKNYLFLGNYVDKGTEDVVVITLLFLLKICYPKNVYLLRGNHEFLDQNSKQCFPVRCKTIFGSYNVYRIFNYGFEFLPLAAIVDNDILCVHGGVSQWMTNRNSISSLLRPLTENKDIISRAIITDIVWADAYRGEYESSDSLGFTLSKRGIGFAFNEYGLKKILEALNVTRLIRGHQPYEEGYKIEYDNSCYTIHLRNLFEYYNSHGSYCVLKNIPNNKSLMRSNIYIDLRKYSLITQIPTNTTAATLCRHLANELKKTLEKISVKEYSNVGKPCPHCLDKTLYLKFLTTKKRTFIIHDQIKELITNDRSSKTKQKNYQIFNVYLKSDNVVPIERFPIFLDLIYNKQVRDPQLISPDEMQLANKVREDLRTVQFQLNTLTFFAYSNLPLLYYNSVADISKDRDLKCEIRAVDLYYKKTKFTNNDGQNNNKQS</sequence>
<evidence type="ECO:0000256" key="4">
    <source>
        <dbReference type="ARBA" id="ARBA00022912"/>
    </source>
</evidence>
<dbReference type="WBParaSite" id="SPAL_0000139300.1">
    <property type="protein sequence ID" value="SPAL_0000139300.1"/>
    <property type="gene ID" value="SPAL_0000139300"/>
</dbReference>
<feature type="domain" description="Serine/threonine specific protein phosphatases" evidence="10">
    <location>
        <begin position="282"/>
        <end position="287"/>
    </location>
</feature>
<dbReference type="Proteomes" id="UP000046392">
    <property type="component" value="Unplaced"/>
</dbReference>
<evidence type="ECO:0000313" key="11">
    <source>
        <dbReference type="Proteomes" id="UP000046392"/>
    </source>
</evidence>
<accession>A0A0N5B5P7</accession>
<organism evidence="11 12">
    <name type="scientific">Strongyloides papillosus</name>
    <name type="common">Intestinal threadworm</name>
    <dbReference type="NCBI Taxonomy" id="174720"/>
    <lineage>
        <taxon>Eukaryota</taxon>
        <taxon>Metazoa</taxon>
        <taxon>Ecdysozoa</taxon>
        <taxon>Nematoda</taxon>
        <taxon>Chromadorea</taxon>
        <taxon>Rhabditida</taxon>
        <taxon>Tylenchina</taxon>
        <taxon>Panagrolaimomorpha</taxon>
        <taxon>Strongyloidoidea</taxon>
        <taxon>Strongyloididae</taxon>
        <taxon>Strongyloides</taxon>
    </lineage>
</organism>
<reference evidence="12" key="1">
    <citation type="submission" date="2017-02" db="UniProtKB">
        <authorList>
            <consortium name="WormBaseParasite"/>
        </authorList>
    </citation>
    <scope>IDENTIFICATION</scope>
</reference>
<keyword evidence="2" id="KW-0479">Metal-binding</keyword>
<evidence type="ECO:0000256" key="8">
    <source>
        <dbReference type="RuleBase" id="RU004273"/>
    </source>
</evidence>
<evidence type="ECO:0000256" key="5">
    <source>
        <dbReference type="ARBA" id="ARBA00023211"/>
    </source>
</evidence>
<feature type="region of interest" description="Disordered" evidence="9">
    <location>
        <begin position="1"/>
        <end position="36"/>
    </location>
</feature>
<keyword evidence="11" id="KW-1185">Reference proteome</keyword>
<dbReference type="InterPro" id="IPR050341">
    <property type="entry name" value="PP1_catalytic_subunit"/>
</dbReference>
<keyword evidence="4" id="KW-0904">Protein phosphatase</keyword>
<evidence type="ECO:0000256" key="7">
    <source>
        <dbReference type="ARBA" id="ARBA00048336"/>
    </source>
</evidence>
<feature type="compositionally biased region" description="Basic residues" evidence="9">
    <location>
        <begin position="1"/>
        <end position="18"/>
    </location>
</feature>
<dbReference type="PANTHER" id="PTHR11668:SF300">
    <property type="entry name" value="SERINE_THREONINE-PROTEIN PHOSPHATASE"/>
    <property type="match status" value="1"/>
</dbReference>
<dbReference type="InterPro" id="IPR004843">
    <property type="entry name" value="Calcineurin-like_PHP"/>
</dbReference>
<dbReference type="SUPFAM" id="SSF56300">
    <property type="entry name" value="Metallo-dependent phosphatases"/>
    <property type="match status" value="1"/>
</dbReference>
<evidence type="ECO:0000256" key="2">
    <source>
        <dbReference type="ARBA" id="ARBA00022723"/>
    </source>
</evidence>
<dbReference type="SMART" id="SM00156">
    <property type="entry name" value="PP2Ac"/>
    <property type="match status" value="1"/>
</dbReference>
<dbReference type="PROSITE" id="PS00125">
    <property type="entry name" value="SER_THR_PHOSPHATASE"/>
    <property type="match status" value="1"/>
</dbReference>
<evidence type="ECO:0000256" key="1">
    <source>
        <dbReference type="ARBA" id="ARBA00001936"/>
    </source>
</evidence>
<evidence type="ECO:0000256" key="9">
    <source>
        <dbReference type="SAM" id="MobiDB-lite"/>
    </source>
</evidence>
<name>A0A0N5B5P7_STREA</name>
<comment type="catalytic activity">
    <reaction evidence="6">
        <text>O-phospho-L-seryl-[protein] + H2O = L-seryl-[protein] + phosphate</text>
        <dbReference type="Rhea" id="RHEA:20629"/>
        <dbReference type="Rhea" id="RHEA-COMP:9863"/>
        <dbReference type="Rhea" id="RHEA-COMP:11604"/>
        <dbReference type="ChEBI" id="CHEBI:15377"/>
        <dbReference type="ChEBI" id="CHEBI:29999"/>
        <dbReference type="ChEBI" id="CHEBI:43474"/>
        <dbReference type="ChEBI" id="CHEBI:83421"/>
        <dbReference type="EC" id="3.1.3.16"/>
    </reaction>
</comment>